<dbReference type="EMBL" id="CM056743">
    <property type="protein sequence ID" value="KAJ8673433.1"/>
    <property type="molecule type" value="Genomic_DNA"/>
</dbReference>
<accession>A0ACC2NQG8</accession>
<protein>
    <submittedName>
        <fullName evidence="1">Uncharacterized protein</fullName>
    </submittedName>
</protein>
<evidence type="ECO:0000313" key="2">
    <source>
        <dbReference type="Proteomes" id="UP001239111"/>
    </source>
</evidence>
<gene>
    <name evidence="1" type="ORF">QAD02_004695</name>
</gene>
<dbReference type="Proteomes" id="UP001239111">
    <property type="component" value="Chromosome 3"/>
</dbReference>
<reference evidence="1" key="1">
    <citation type="submission" date="2023-04" db="EMBL/GenBank/DDBJ databases">
        <title>A chromosome-level genome assembly of the parasitoid wasp Eretmocerus hayati.</title>
        <authorList>
            <person name="Zhong Y."/>
            <person name="Liu S."/>
            <person name="Liu Y."/>
        </authorList>
    </citation>
    <scope>NUCLEOTIDE SEQUENCE</scope>
    <source>
        <strain evidence="1">ZJU_SS_LIU_2023</strain>
    </source>
</reference>
<keyword evidence="2" id="KW-1185">Reference proteome</keyword>
<sequence length="138" mass="15613">RCGHGSPCEQLCYELHDGMYECDCRDGYILHKNGYSCAELNATSAPTDEGSAMGQISNIINDTPSLDTDLSSDEEDTADDVLYMRGASFTIHLDSSRNNYSSNESRTVRGYGETNEIPEERRRRLPNQVRYLYITLHF</sequence>
<evidence type="ECO:0000313" key="1">
    <source>
        <dbReference type="EMBL" id="KAJ8673433.1"/>
    </source>
</evidence>
<comment type="caution">
    <text evidence="1">The sequence shown here is derived from an EMBL/GenBank/DDBJ whole genome shotgun (WGS) entry which is preliminary data.</text>
</comment>
<name>A0ACC2NQG8_9HYME</name>
<organism evidence="1 2">
    <name type="scientific">Eretmocerus hayati</name>
    <dbReference type="NCBI Taxonomy" id="131215"/>
    <lineage>
        <taxon>Eukaryota</taxon>
        <taxon>Metazoa</taxon>
        <taxon>Ecdysozoa</taxon>
        <taxon>Arthropoda</taxon>
        <taxon>Hexapoda</taxon>
        <taxon>Insecta</taxon>
        <taxon>Pterygota</taxon>
        <taxon>Neoptera</taxon>
        <taxon>Endopterygota</taxon>
        <taxon>Hymenoptera</taxon>
        <taxon>Apocrita</taxon>
        <taxon>Proctotrupomorpha</taxon>
        <taxon>Chalcidoidea</taxon>
        <taxon>Aphelinidae</taxon>
        <taxon>Aphelininae</taxon>
        <taxon>Eretmocerus</taxon>
    </lineage>
</organism>
<proteinExistence type="predicted"/>
<feature type="non-terminal residue" evidence="1">
    <location>
        <position position="1"/>
    </location>
</feature>